<reference evidence="9 10" key="1">
    <citation type="submission" date="2025-04" db="UniProtKB">
        <authorList>
            <consortium name="RefSeq"/>
        </authorList>
    </citation>
    <scope>IDENTIFICATION</scope>
    <source>
        <strain evidence="9 10">15112-1751.03</strain>
        <tissue evidence="9 10">Whole Adult</tissue>
    </source>
</reference>
<dbReference type="RefSeq" id="XP_034105430.1">
    <property type="nucleotide sequence ID" value="XM_034249539.2"/>
</dbReference>
<dbReference type="GeneID" id="117568721"/>
<evidence type="ECO:0000256" key="4">
    <source>
        <dbReference type="ARBA" id="ARBA00023136"/>
    </source>
</evidence>
<feature type="transmembrane region" description="Helical" evidence="6">
    <location>
        <begin position="391"/>
        <end position="411"/>
    </location>
</feature>
<name>A0A6P8X2M4_DROAB</name>
<dbReference type="Pfam" id="PF03151">
    <property type="entry name" value="TPT"/>
    <property type="match status" value="1"/>
</dbReference>
<evidence type="ECO:0000313" key="8">
    <source>
        <dbReference type="Proteomes" id="UP000515160"/>
    </source>
</evidence>
<feature type="compositionally biased region" description="Low complexity" evidence="5">
    <location>
        <begin position="61"/>
        <end position="79"/>
    </location>
</feature>
<dbReference type="GO" id="GO:0016020">
    <property type="term" value="C:membrane"/>
    <property type="evidence" value="ECO:0007669"/>
    <property type="project" value="UniProtKB-SubCell"/>
</dbReference>
<accession>A0A6P8X2M4</accession>
<feature type="transmembrane region" description="Helical" evidence="6">
    <location>
        <begin position="207"/>
        <end position="226"/>
    </location>
</feature>
<feature type="transmembrane region" description="Helical" evidence="6">
    <location>
        <begin position="296"/>
        <end position="314"/>
    </location>
</feature>
<keyword evidence="4 6" id="KW-0472">Membrane</keyword>
<dbReference type="AlphaFoldDB" id="A0A6P8X2M4"/>
<dbReference type="InterPro" id="IPR004853">
    <property type="entry name" value="Sugar_P_trans_dom"/>
</dbReference>
<organism evidence="8 9">
    <name type="scientific">Drosophila albomicans</name>
    <name type="common">Fruit fly</name>
    <dbReference type="NCBI Taxonomy" id="7291"/>
    <lineage>
        <taxon>Eukaryota</taxon>
        <taxon>Metazoa</taxon>
        <taxon>Ecdysozoa</taxon>
        <taxon>Arthropoda</taxon>
        <taxon>Hexapoda</taxon>
        <taxon>Insecta</taxon>
        <taxon>Pterygota</taxon>
        <taxon>Neoptera</taxon>
        <taxon>Endopterygota</taxon>
        <taxon>Diptera</taxon>
        <taxon>Brachycera</taxon>
        <taxon>Muscomorpha</taxon>
        <taxon>Ephydroidea</taxon>
        <taxon>Drosophilidae</taxon>
        <taxon>Drosophila</taxon>
    </lineage>
</organism>
<evidence type="ECO:0000259" key="7">
    <source>
        <dbReference type="Pfam" id="PF03151"/>
    </source>
</evidence>
<dbReference type="RefSeq" id="XP_051861519.1">
    <property type="nucleotide sequence ID" value="XM_052005559.1"/>
</dbReference>
<feature type="transmembrane region" description="Helical" evidence="6">
    <location>
        <begin position="257"/>
        <end position="275"/>
    </location>
</feature>
<dbReference type="InterPro" id="IPR050186">
    <property type="entry name" value="TPT_transporter"/>
</dbReference>
<evidence type="ECO:0000256" key="2">
    <source>
        <dbReference type="ARBA" id="ARBA00022692"/>
    </source>
</evidence>
<comment type="subcellular location">
    <subcellularLocation>
        <location evidence="1">Membrane</location>
        <topology evidence="1">Multi-pass membrane protein</topology>
    </subcellularLocation>
</comment>
<feature type="region of interest" description="Disordered" evidence="5">
    <location>
        <begin position="1"/>
        <end position="96"/>
    </location>
</feature>
<feature type="compositionally biased region" description="Acidic residues" evidence="5">
    <location>
        <begin position="27"/>
        <end position="38"/>
    </location>
</feature>
<sequence>MVAPKYERLNTGDGNNDNGHNSGVGSDADDNDDNNIEEVELKLERRQLSSSTHANFKYARSGSNSNNDADSSSGSVNDATSTSAQHHHHPHHLHEGMARHTDARFMQMAISTLVTVLLYLTLSITLTFYQTDIIRDLPIPLTIVTYHLLLKFLLAALIRNIYKMRVGKTRVQLDWRVAVRKMAPAGIASGIDIGFSNWGLLLVPISLYTMTKSSTIVFILIFAILLGLERKSWTLFLIVGLIGLGLFMFTYKSTQFNALGFIFILVASLSSGVRWSFAQFIMQKSKLGLHNPIDMIFHMQPWMIAALLPLVFLIEGPKLHQGMQDIHHMSDSDILWNIAKVTLGALIAFLMEVTEFLVLCKTSSLSLSIAGIFKDICQLALAVAFKGDQLSSINLVGLGVCLAGICCHLWHKYTSMAMLNKQQLALQLDNDGEDMSAEYEFNKSNSSAGASGSHATLSVPLLEQTDSDEDSANDSANKQSASDVIFDVLKRREVSQR</sequence>
<evidence type="ECO:0000256" key="1">
    <source>
        <dbReference type="ARBA" id="ARBA00004141"/>
    </source>
</evidence>
<keyword evidence="3 6" id="KW-1133">Transmembrane helix</keyword>
<gene>
    <name evidence="9 10" type="primary">LOC117568721</name>
</gene>
<feature type="domain" description="Sugar phosphate transporter" evidence="7">
    <location>
        <begin position="113"/>
        <end position="407"/>
    </location>
</feature>
<feature type="compositionally biased region" description="Basic and acidic residues" evidence="5">
    <location>
        <begin position="1"/>
        <end position="10"/>
    </location>
</feature>
<dbReference type="OrthoDB" id="18894at2759"/>
<dbReference type="CDD" id="cd21092">
    <property type="entry name" value="TPT_S35C2"/>
    <property type="match status" value="1"/>
</dbReference>
<feature type="transmembrane region" description="Helical" evidence="6">
    <location>
        <begin position="141"/>
        <end position="162"/>
    </location>
</feature>
<keyword evidence="8" id="KW-1185">Reference proteome</keyword>
<evidence type="ECO:0000256" key="6">
    <source>
        <dbReference type="SAM" id="Phobius"/>
    </source>
</evidence>
<feature type="compositionally biased region" description="Low complexity" evidence="5">
    <location>
        <begin position="11"/>
        <end position="26"/>
    </location>
</feature>
<proteinExistence type="predicted"/>
<evidence type="ECO:0000313" key="9">
    <source>
        <dbReference type="RefSeq" id="XP_034105430.1"/>
    </source>
</evidence>
<feature type="transmembrane region" description="Helical" evidence="6">
    <location>
        <begin position="334"/>
        <end position="353"/>
    </location>
</feature>
<dbReference type="Proteomes" id="UP000515160">
    <property type="component" value="Chromosome 3"/>
</dbReference>
<evidence type="ECO:0000313" key="10">
    <source>
        <dbReference type="RefSeq" id="XP_051861519.1"/>
    </source>
</evidence>
<feature type="transmembrane region" description="Helical" evidence="6">
    <location>
        <begin position="108"/>
        <end position="129"/>
    </location>
</feature>
<keyword evidence="2 6" id="KW-0812">Transmembrane</keyword>
<evidence type="ECO:0000256" key="3">
    <source>
        <dbReference type="ARBA" id="ARBA00022989"/>
    </source>
</evidence>
<feature type="transmembrane region" description="Helical" evidence="6">
    <location>
        <begin position="233"/>
        <end position="251"/>
    </location>
</feature>
<protein>
    <submittedName>
        <fullName evidence="9 10">Solute carrier family 35 member C2</fullName>
    </submittedName>
</protein>
<evidence type="ECO:0000256" key="5">
    <source>
        <dbReference type="SAM" id="MobiDB-lite"/>
    </source>
</evidence>
<dbReference type="PANTHER" id="PTHR11132">
    <property type="entry name" value="SOLUTE CARRIER FAMILY 35"/>
    <property type="match status" value="1"/>
</dbReference>